<sequence>MKRFLGLIVLMFSNLLAFPAWSVDLAPDRLVDRTVKEVIGIIQKDEELKSGDREKMFDLIETKILPHFNFTRMTQLAMGQHWSKAQPEQQNKIVNEFRTLLVRTYSNALTSYHDETIKVNPLPALGDRTETKVRTVVIQGSGKEPVPIDYSMEKESDGWKVYDVTVAGVSLVTNYRGSFNSQVRKGGVEGLLKALTDKNKSLEGKR</sequence>
<dbReference type="Proteomes" id="UP000241912">
    <property type="component" value="Unassembled WGS sequence"/>
</dbReference>
<organism evidence="2 3">
    <name type="scientific">Nitrosomonas supralitoralis</name>
    <dbReference type="NCBI Taxonomy" id="2116706"/>
    <lineage>
        <taxon>Bacteria</taxon>
        <taxon>Pseudomonadati</taxon>
        <taxon>Pseudomonadota</taxon>
        <taxon>Betaproteobacteria</taxon>
        <taxon>Nitrosomonadales</taxon>
        <taxon>Nitrosomonadaceae</taxon>
        <taxon>Nitrosomonas</taxon>
    </lineage>
</organism>
<dbReference type="EMBL" id="PXXU01000019">
    <property type="protein sequence ID" value="PSJ17488.1"/>
    <property type="molecule type" value="Genomic_DNA"/>
</dbReference>
<evidence type="ECO:0000313" key="3">
    <source>
        <dbReference type="Proteomes" id="UP000241912"/>
    </source>
</evidence>
<dbReference type="OrthoDB" id="9798905at2"/>
<proteinExistence type="predicted"/>
<gene>
    <name evidence="2" type="ORF">C7H79_07840</name>
</gene>
<evidence type="ECO:0008006" key="4">
    <source>
        <dbReference type="Google" id="ProtNLM"/>
    </source>
</evidence>
<accession>A0A2P7NVM0</accession>
<dbReference type="Gene3D" id="1.10.10.640">
    <property type="entry name" value="phospholipid-binding protein"/>
    <property type="match status" value="1"/>
</dbReference>
<dbReference type="RefSeq" id="WP_106706732.1">
    <property type="nucleotide sequence ID" value="NZ_PXXU01000019.1"/>
</dbReference>
<dbReference type="InterPro" id="IPR008869">
    <property type="entry name" value="MlaC/ttg2D"/>
</dbReference>
<keyword evidence="1" id="KW-0732">Signal</keyword>
<dbReference type="AlphaFoldDB" id="A0A2P7NVM0"/>
<evidence type="ECO:0000256" key="1">
    <source>
        <dbReference type="SAM" id="SignalP"/>
    </source>
</evidence>
<dbReference type="Pfam" id="PF05494">
    <property type="entry name" value="MlaC"/>
    <property type="match status" value="1"/>
</dbReference>
<dbReference type="PIRSF" id="PIRSF004649">
    <property type="entry name" value="MlaC"/>
    <property type="match status" value="1"/>
</dbReference>
<keyword evidence="3" id="KW-1185">Reference proteome</keyword>
<feature type="signal peptide" evidence="1">
    <location>
        <begin position="1"/>
        <end position="22"/>
    </location>
</feature>
<evidence type="ECO:0000313" key="2">
    <source>
        <dbReference type="EMBL" id="PSJ17488.1"/>
    </source>
</evidence>
<protein>
    <recommendedName>
        <fullName evidence="4">Phospholipid transport system substrate-binding protein</fullName>
    </recommendedName>
</protein>
<feature type="chain" id="PRO_5015140493" description="Phospholipid transport system substrate-binding protein" evidence="1">
    <location>
        <begin position="23"/>
        <end position="206"/>
    </location>
</feature>
<dbReference type="Gene3D" id="3.10.450.50">
    <property type="match status" value="1"/>
</dbReference>
<name>A0A2P7NVM0_9PROT</name>
<comment type="caution">
    <text evidence="2">The sequence shown here is derived from an EMBL/GenBank/DDBJ whole genome shotgun (WGS) entry which is preliminary data.</text>
</comment>
<dbReference type="PANTHER" id="PTHR36573">
    <property type="entry name" value="INTERMEMBRANE PHOSPHOLIPID TRANSPORT SYSTEM BINDING PROTEIN MLAC"/>
    <property type="match status" value="1"/>
</dbReference>
<reference evidence="2 3" key="1">
    <citation type="submission" date="2018-03" db="EMBL/GenBank/DDBJ databases">
        <title>Draft genome of Nitrosomonas supralitoralis APG5.</title>
        <authorList>
            <person name="Urakawa H."/>
            <person name="Lopez J.V."/>
        </authorList>
    </citation>
    <scope>NUCLEOTIDE SEQUENCE [LARGE SCALE GENOMIC DNA]</scope>
    <source>
        <strain evidence="2 3">APG5</strain>
    </source>
</reference>
<dbReference type="PANTHER" id="PTHR36573:SF1">
    <property type="entry name" value="INTERMEMBRANE PHOSPHOLIPID TRANSPORT SYSTEM BINDING PROTEIN MLAC"/>
    <property type="match status" value="1"/>
</dbReference>